<dbReference type="InParanoid" id="K1QI21"/>
<dbReference type="GO" id="GO:0008270">
    <property type="term" value="F:zinc ion binding"/>
    <property type="evidence" value="ECO:0007669"/>
    <property type="project" value="InterPro"/>
</dbReference>
<reference evidence="1" key="1">
    <citation type="journal article" date="2012" name="Nature">
        <title>The oyster genome reveals stress adaptation and complexity of shell formation.</title>
        <authorList>
            <person name="Zhang G."/>
            <person name="Fang X."/>
            <person name="Guo X."/>
            <person name="Li L."/>
            <person name="Luo R."/>
            <person name="Xu F."/>
            <person name="Yang P."/>
            <person name="Zhang L."/>
            <person name="Wang X."/>
            <person name="Qi H."/>
            <person name="Xiong Z."/>
            <person name="Que H."/>
            <person name="Xie Y."/>
            <person name="Holland P.W."/>
            <person name="Paps J."/>
            <person name="Zhu Y."/>
            <person name="Wu F."/>
            <person name="Chen Y."/>
            <person name="Wang J."/>
            <person name="Peng C."/>
            <person name="Meng J."/>
            <person name="Yang L."/>
            <person name="Liu J."/>
            <person name="Wen B."/>
            <person name="Zhang N."/>
            <person name="Huang Z."/>
            <person name="Zhu Q."/>
            <person name="Feng Y."/>
            <person name="Mount A."/>
            <person name="Hedgecock D."/>
            <person name="Xu Z."/>
            <person name="Liu Y."/>
            <person name="Domazet-Loso T."/>
            <person name="Du Y."/>
            <person name="Sun X."/>
            <person name="Zhang S."/>
            <person name="Liu B."/>
            <person name="Cheng P."/>
            <person name="Jiang X."/>
            <person name="Li J."/>
            <person name="Fan D."/>
            <person name="Wang W."/>
            <person name="Fu W."/>
            <person name="Wang T."/>
            <person name="Wang B."/>
            <person name="Zhang J."/>
            <person name="Peng Z."/>
            <person name="Li Y."/>
            <person name="Li N."/>
            <person name="Wang J."/>
            <person name="Chen M."/>
            <person name="He Y."/>
            <person name="Tan F."/>
            <person name="Song X."/>
            <person name="Zheng Q."/>
            <person name="Huang R."/>
            <person name="Yang H."/>
            <person name="Du X."/>
            <person name="Chen L."/>
            <person name="Yang M."/>
            <person name="Gaffney P.M."/>
            <person name="Wang S."/>
            <person name="Luo L."/>
            <person name="She Z."/>
            <person name="Ming Y."/>
            <person name="Huang W."/>
            <person name="Zhang S."/>
            <person name="Huang B."/>
            <person name="Zhang Y."/>
            <person name="Qu T."/>
            <person name="Ni P."/>
            <person name="Miao G."/>
            <person name="Wang J."/>
            <person name="Wang Q."/>
            <person name="Steinberg C.E."/>
            <person name="Wang H."/>
            <person name="Li N."/>
            <person name="Qian L."/>
            <person name="Zhang G."/>
            <person name="Li Y."/>
            <person name="Yang H."/>
            <person name="Liu X."/>
            <person name="Wang J."/>
            <person name="Yin Y."/>
            <person name="Wang J."/>
        </authorList>
    </citation>
    <scope>NUCLEOTIDE SEQUENCE [LARGE SCALE GENOMIC DNA]</scope>
    <source>
        <strain evidence="1">05x7-T-G4-1.051#20</strain>
    </source>
</reference>
<proteinExistence type="predicted"/>
<dbReference type="AlphaFoldDB" id="K1QI21"/>
<accession>K1QI21</accession>
<dbReference type="InterPro" id="IPR011042">
    <property type="entry name" value="6-blade_b-propeller_TolB-like"/>
</dbReference>
<protein>
    <submittedName>
        <fullName evidence="1">Uncharacterized protein</fullName>
    </submittedName>
</protein>
<sequence>MALSKQDESIIAQHYLVCGTKNCERNCQIYCNDCHQPMCEQCKNEHQKSPDTKNHEMVPYQQRKIQLPVEKCEDHPTKDVDMICRSGRLWVSDNQGNLVQTDQKGNLLQKIQTRGEDGYHTVTLDGDLLYTDKDNKVIKRVTDDNIITEFNKTGDWEPISIHSSNINGDILVGMVKDGEAKVTRYDKTGTEIQNIQRDNKGQELYSNPNYITENINGDICTSDCEKQAVVVVGKSGQHRFSFTYSLFADEKPEEEDEFEPNSIYTNTLGHILVCDTYCSRVHFLDQDGHGLFSLLFTSLPLSVCVDEENNFHVGKINSNTVTVCKYLR</sequence>
<dbReference type="InterPro" id="IPR000315">
    <property type="entry name" value="Znf_B-box"/>
</dbReference>
<dbReference type="PROSITE" id="PS50119">
    <property type="entry name" value="ZF_BBOX"/>
    <property type="match status" value="1"/>
</dbReference>
<evidence type="ECO:0000313" key="1">
    <source>
        <dbReference type="EMBL" id="EKC28485.1"/>
    </source>
</evidence>
<dbReference type="HOGENOM" id="CLU_007742_0_0_1"/>
<organism evidence="1">
    <name type="scientific">Magallana gigas</name>
    <name type="common">Pacific oyster</name>
    <name type="synonym">Crassostrea gigas</name>
    <dbReference type="NCBI Taxonomy" id="29159"/>
    <lineage>
        <taxon>Eukaryota</taxon>
        <taxon>Metazoa</taxon>
        <taxon>Spiralia</taxon>
        <taxon>Lophotrochozoa</taxon>
        <taxon>Mollusca</taxon>
        <taxon>Bivalvia</taxon>
        <taxon>Autobranchia</taxon>
        <taxon>Pteriomorphia</taxon>
        <taxon>Ostreida</taxon>
        <taxon>Ostreoidea</taxon>
        <taxon>Ostreidae</taxon>
        <taxon>Magallana</taxon>
    </lineage>
</organism>
<dbReference type="Gene3D" id="2.120.10.30">
    <property type="entry name" value="TolB, C-terminal domain"/>
    <property type="match status" value="1"/>
</dbReference>
<gene>
    <name evidence="1" type="ORF">CGI_10027773</name>
</gene>
<dbReference type="SUPFAM" id="SSF101898">
    <property type="entry name" value="NHL repeat"/>
    <property type="match status" value="1"/>
</dbReference>
<dbReference type="EMBL" id="JH816453">
    <property type="protein sequence ID" value="EKC28485.1"/>
    <property type="molecule type" value="Genomic_DNA"/>
</dbReference>
<name>K1QI21_MAGGI</name>